<gene>
    <name evidence="8" type="ORF">HYH03_000770</name>
</gene>
<feature type="transmembrane region" description="Helical" evidence="6">
    <location>
        <begin position="33"/>
        <end position="56"/>
    </location>
</feature>
<evidence type="ECO:0000256" key="4">
    <source>
        <dbReference type="ARBA" id="ARBA00023136"/>
    </source>
</evidence>
<feature type="transmembrane region" description="Helical" evidence="6">
    <location>
        <begin position="68"/>
        <end position="92"/>
    </location>
</feature>
<dbReference type="Pfam" id="PF03151">
    <property type="entry name" value="TPT"/>
    <property type="match status" value="1"/>
</dbReference>
<dbReference type="PANTHER" id="PTHR11132">
    <property type="entry name" value="SOLUTE CARRIER FAMILY 35"/>
    <property type="match status" value="1"/>
</dbReference>
<feature type="compositionally biased region" description="Basic and acidic residues" evidence="5">
    <location>
        <begin position="239"/>
        <end position="250"/>
    </location>
</feature>
<sequence>MWLGLLVAFVYGAVAVAANFVNKYAVLVFPLPNAILLVQTVTTVVVLQALGTLGLVRIPAVRNVRLQSLFPLAGCYCGHALLVLYSLAFLSVPMYNTLKRLTPVMVLGAKAVVERRLPDSSTTFSVLLIVGGCLVAGAGDLSFSGNGYFLALVCAVLQSVYILLAERATGGGGGAAAAAAARRRAAAALSSTLVAPPSSGGAGDGSHHHHLGLNIHHAHPTGDELTTGKGGGAGAAAAEHGHGHEIAHGHSTGVDRHVHLTAHAGGANVSARASPLSHMTNASSAPPGGGPGLDGPGLGPGPSGPDSGPSSGPLSATELLYSICVIGVPLLCVTTIASGEGAKAPIALAAVRERMSGLGFAGWLATTAVTEGILTGSVILCTQLNSALTTSVVGVLKGVVSSVLGFFLLGGVKFHAVNVAGIVMNCAGGAWYSAVQYMRSGKAG</sequence>
<evidence type="ECO:0000259" key="7">
    <source>
        <dbReference type="Pfam" id="PF03151"/>
    </source>
</evidence>
<comment type="subcellular location">
    <subcellularLocation>
        <location evidence="1">Membrane</location>
        <topology evidence="1">Multi-pass membrane protein</topology>
    </subcellularLocation>
</comment>
<dbReference type="OrthoDB" id="417037at2759"/>
<evidence type="ECO:0000313" key="8">
    <source>
        <dbReference type="EMBL" id="KAG2500946.1"/>
    </source>
</evidence>
<feature type="transmembrane region" description="Helical" evidence="6">
    <location>
        <begin position="319"/>
        <end position="337"/>
    </location>
</feature>
<name>A0A835YHA9_9CHLO</name>
<keyword evidence="3 6" id="KW-1133">Transmembrane helix</keyword>
<dbReference type="InterPro" id="IPR004853">
    <property type="entry name" value="Sugar_P_trans_dom"/>
</dbReference>
<keyword evidence="4 6" id="KW-0472">Membrane</keyword>
<evidence type="ECO:0000256" key="2">
    <source>
        <dbReference type="ARBA" id="ARBA00022692"/>
    </source>
</evidence>
<evidence type="ECO:0000256" key="1">
    <source>
        <dbReference type="ARBA" id="ARBA00004141"/>
    </source>
</evidence>
<keyword evidence="2 6" id="KW-0812">Transmembrane</keyword>
<feature type="compositionally biased region" description="Basic residues" evidence="5">
    <location>
        <begin position="207"/>
        <end position="219"/>
    </location>
</feature>
<dbReference type="Proteomes" id="UP000612055">
    <property type="component" value="Unassembled WGS sequence"/>
</dbReference>
<dbReference type="InterPro" id="IPR050186">
    <property type="entry name" value="TPT_transporter"/>
</dbReference>
<evidence type="ECO:0000313" key="9">
    <source>
        <dbReference type="Proteomes" id="UP000612055"/>
    </source>
</evidence>
<dbReference type="GO" id="GO:0016020">
    <property type="term" value="C:membrane"/>
    <property type="evidence" value="ECO:0007669"/>
    <property type="project" value="UniProtKB-SubCell"/>
</dbReference>
<proteinExistence type="predicted"/>
<comment type="caution">
    <text evidence="8">The sequence shown here is derived from an EMBL/GenBank/DDBJ whole genome shotgun (WGS) entry which is preliminary data.</text>
</comment>
<feature type="transmembrane region" description="Helical" evidence="6">
    <location>
        <begin position="416"/>
        <end position="434"/>
    </location>
</feature>
<keyword evidence="9" id="KW-1185">Reference proteome</keyword>
<dbReference type="EMBL" id="JAEHOE010000002">
    <property type="protein sequence ID" value="KAG2500946.1"/>
    <property type="molecule type" value="Genomic_DNA"/>
</dbReference>
<feature type="compositionally biased region" description="Gly residues" evidence="5">
    <location>
        <begin position="290"/>
        <end position="301"/>
    </location>
</feature>
<dbReference type="AlphaFoldDB" id="A0A835YHA9"/>
<feature type="domain" description="Sugar phosphate transporter" evidence="7">
    <location>
        <begin position="3"/>
        <end position="160"/>
    </location>
</feature>
<feature type="region of interest" description="Disordered" evidence="5">
    <location>
        <begin position="269"/>
        <end position="312"/>
    </location>
</feature>
<evidence type="ECO:0000256" key="6">
    <source>
        <dbReference type="SAM" id="Phobius"/>
    </source>
</evidence>
<feature type="transmembrane region" description="Helical" evidence="6">
    <location>
        <begin position="358"/>
        <end position="380"/>
    </location>
</feature>
<accession>A0A835YHA9</accession>
<feature type="region of interest" description="Disordered" evidence="5">
    <location>
        <begin position="192"/>
        <end position="250"/>
    </location>
</feature>
<organism evidence="8 9">
    <name type="scientific">Edaphochlamys debaryana</name>
    <dbReference type="NCBI Taxonomy" id="47281"/>
    <lineage>
        <taxon>Eukaryota</taxon>
        <taxon>Viridiplantae</taxon>
        <taxon>Chlorophyta</taxon>
        <taxon>core chlorophytes</taxon>
        <taxon>Chlorophyceae</taxon>
        <taxon>CS clade</taxon>
        <taxon>Chlamydomonadales</taxon>
        <taxon>Chlamydomonadales incertae sedis</taxon>
        <taxon>Edaphochlamys</taxon>
    </lineage>
</organism>
<evidence type="ECO:0000256" key="5">
    <source>
        <dbReference type="SAM" id="MobiDB-lite"/>
    </source>
</evidence>
<feature type="transmembrane region" description="Helical" evidence="6">
    <location>
        <begin position="148"/>
        <end position="164"/>
    </location>
</feature>
<evidence type="ECO:0000256" key="3">
    <source>
        <dbReference type="ARBA" id="ARBA00022989"/>
    </source>
</evidence>
<reference evidence="8" key="1">
    <citation type="journal article" date="2020" name="bioRxiv">
        <title>Comparative genomics of Chlamydomonas.</title>
        <authorList>
            <person name="Craig R.J."/>
            <person name="Hasan A.R."/>
            <person name="Ness R.W."/>
            <person name="Keightley P.D."/>
        </authorList>
    </citation>
    <scope>NUCLEOTIDE SEQUENCE</scope>
    <source>
        <strain evidence="8">CCAP 11/70</strain>
    </source>
</reference>
<protein>
    <recommendedName>
        <fullName evidence="7">Sugar phosphate transporter domain-containing protein</fullName>
    </recommendedName>
</protein>
<feature type="transmembrane region" description="Helical" evidence="6">
    <location>
        <begin position="386"/>
        <end position="409"/>
    </location>
</feature>